<dbReference type="InterPro" id="IPR011049">
    <property type="entry name" value="Serralysin-like_metalloprot_C"/>
</dbReference>
<evidence type="ECO:0008006" key="4">
    <source>
        <dbReference type="Google" id="ProtNLM"/>
    </source>
</evidence>
<dbReference type="Proteomes" id="UP001501725">
    <property type="component" value="Unassembled WGS sequence"/>
</dbReference>
<accession>A0ABP8GWH0</accession>
<dbReference type="EMBL" id="BAABGY010000007">
    <property type="protein sequence ID" value="GAA4330844.1"/>
    <property type="molecule type" value="Genomic_DNA"/>
</dbReference>
<comment type="caution">
    <text evidence="2">The sequence shown here is derived from an EMBL/GenBank/DDBJ whole genome shotgun (WGS) entry which is preliminary data.</text>
</comment>
<evidence type="ECO:0000313" key="2">
    <source>
        <dbReference type="EMBL" id="GAA4330844.1"/>
    </source>
</evidence>
<feature type="chain" id="PRO_5046060901" description="Trimeric autotransporter adhesin YadA-like head domain-containing protein" evidence="1">
    <location>
        <begin position="24"/>
        <end position="402"/>
    </location>
</feature>
<dbReference type="SUPFAM" id="SSF101967">
    <property type="entry name" value="Adhesin YadA, collagen-binding domain"/>
    <property type="match status" value="1"/>
</dbReference>
<evidence type="ECO:0000313" key="3">
    <source>
        <dbReference type="Proteomes" id="UP001501725"/>
    </source>
</evidence>
<name>A0ABP8GWH0_9BACT</name>
<dbReference type="RefSeq" id="WP_345255784.1">
    <property type="nucleotide sequence ID" value="NZ_BAABGY010000007.1"/>
</dbReference>
<sequence length="402" mass="40299">MTRTLRLLLFLLPPVLSPLLPRAQVGINNGSPDASAELDVTSSTRGFLAPRMNTAQMTAISAPAAGLLVFNSDSSTYCVYTGSAWLKVLVSTANHWSASGSHIYSNNSGKVGIGTTSPSSKLHLADGNLLVTGTTGSGPAIEVSGIGTRMFFSPNKAAFRAGFVGSDQWDNAKTGAYSFAAGLSTTASGEGSVSFGVTNTASGTGSTGIGTGNTASGSSSLGMGINNTASGDASLAAGRGNTAGSYAETAIGTYGTTYTVANASASNSSDRIFNIGIGTSSARADALTVLKSGFTGIGKSSPVSTFEVNGSMGTRVKAGQAAGSNHPDATATIWIYGSGSGTITLPAANTCPNRIYTIVNNIGEDRAISAYIPLGGGGSSTNIVGGTSLLLVSDGTNWYQVK</sequence>
<feature type="signal peptide" evidence="1">
    <location>
        <begin position="1"/>
        <end position="23"/>
    </location>
</feature>
<keyword evidence="3" id="KW-1185">Reference proteome</keyword>
<gene>
    <name evidence="2" type="ORF">GCM10023184_22220</name>
</gene>
<evidence type="ECO:0000256" key="1">
    <source>
        <dbReference type="SAM" id="SignalP"/>
    </source>
</evidence>
<dbReference type="Gene3D" id="2.150.10.10">
    <property type="entry name" value="Serralysin-like metalloprotease, C-terminal"/>
    <property type="match status" value="1"/>
</dbReference>
<proteinExistence type="predicted"/>
<keyword evidence="1" id="KW-0732">Signal</keyword>
<protein>
    <recommendedName>
        <fullName evidence="4">Trimeric autotransporter adhesin YadA-like head domain-containing protein</fullName>
    </recommendedName>
</protein>
<reference evidence="3" key="1">
    <citation type="journal article" date="2019" name="Int. J. Syst. Evol. Microbiol.">
        <title>The Global Catalogue of Microorganisms (GCM) 10K type strain sequencing project: providing services to taxonomists for standard genome sequencing and annotation.</title>
        <authorList>
            <consortium name="The Broad Institute Genomics Platform"/>
            <consortium name="The Broad Institute Genome Sequencing Center for Infectious Disease"/>
            <person name="Wu L."/>
            <person name="Ma J."/>
        </authorList>
    </citation>
    <scope>NUCLEOTIDE SEQUENCE [LARGE SCALE GENOMIC DNA]</scope>
    <source>
        <strain evidence="3">JCM 17919</strain>
    </source>
</reference>
<organism evidence="2 3">
    <name type="scientific">Flaviaesturariibacter amylovorans</name>
    <dbReference type="NCBI Taxonomy" id="1084520"/>
    <lineage>
        <taxon>Bacteria</taxon>
        <taxon>Pseudomonadati</taxon>
        <taxon>Bacteroidota</taxon>
        <taxon>Chitinophagia</taxon>
        <taxon>Chitinophagales</taxon>
        <taxon>Chitinophagaceae</taxon>
        <taxon>Flaviaestuariibacter</taxon>
    </lineage>
</organism>